<organism evidence="2 3">
    <name type="scientific">Nocardia cyriacigeorgica</name>
    <dbReference type="NCBI Taxonomy" id="135487"/>
    <lineage>
        <taxon>Bacteria</taxon>
        <taxon>Bacillati</taxon>
        <taxon>Actinomycetota</taxon>
        <taxon>Actinomycetes</taxon>
        <taxon>Mycobacteriales</taxon>
        <taxon>Nocardiaceae</taxon>
        <taxon>Nocardia</taxon>
    </lineage>
</organism>
<dbReference type="AlphaFoldDB" id="A0A4U8W3N1"/>
<evidence type="ECO:0000313" key="2">
    <source>
        <dbReference type="EMBL" id="VFA96577.1"/>
    </source>
</evidence>
<sequence>MGGAHRVIASVGVAAAMTFAGAGVAAAQPEAPEPESPLTQYVEMLPPAPPQCAAMWEPIEDRIEDMVPPAVEPAFDAFDDWCEGPTD</sequence>
<name>A0A4U8W3N1_9NOCA</name>
<dbReference type="Proteomes" id="UP000290439">
    <property type="component" value="Chromosome"/>
</dbReference>
<proteinExistence type="predicted"/>
<dbReference type="EMBL" id="LR215973">
    <property type="protein sequence ID" value="VFA96577.1"/>
    <property type="molecule type" value="Genomic_DNA"/>
</dbReference>
<reference evidence="2 3" key="1">
    <citation type="submission" date="2019-02" db="EMBL/GenBank/DDBJ databases">
        <authorList>
            <consortium name="Pathogen Informatics"/>
        </authorList>
    </citation>
    <scope>NUCLEOTIDE SEQUENCE [LARGE SCALE GENOMIC DNA]</scope>
    <source>
        <strain evidence="2 3">3012STDY6756504</strain>
    </source>
</reference>
<keyword evidence="1" id="KW-0732">Signal</keyword>
<feature type="chain" id="PRO_5038797009" evidence="1">
    <location>
        <begin position="23"/>
        <end position="87"/>
    </location>
</feature>
<evidence type="ECO:0000256" key="1">
    <source>
        <dbReference type="SAM" id="SignalP"/>
    </source>
</evidence>
<evidence type="ECO:0000313" key="3">
    <source>
        <dbReference type="Proteomes" id="UP000290439"/>
    </source>
</evidence>
<dbReference type="RefSeq" id="WP_130915706.1">
    <property type="nucleotide sequence ID" value="NZ_JADLPK010000008.1"/>
</dbReference>
<feature type="signal peptide" evidence="1">
    <location>
        <begin position="1"/>
        <end position="22"/>
    </location>
</feature>
<protein>
    <submittedName>
        <fullName evidence="2">Uncharacterized protein</fullName>
    </submittedName>
</protein>
<accession>A0A4U8W3N1</accession>
<gene>
    <name evidence="2" type="ORF">NCTC10797_00330</name>
</gene>